<organism evidence="3 4">
    <name type="scientific">Coprinopsis cinerea (strain Okayama-7 / 130 / ATCC MYA-4618 / FGSC 9003)</name>
    <name type="common">Inky cap fungus</name>
    <name type="synonym">Hormographiella aspergillata</name>
    <dbReference type="NCBI Taxonomy" id="240176"/>
    <lineage>
        <taxon>Eukaryota</taxon>
        <taxon>Fungi</taxon>
        <taxon>Dikarya</taxon>
        <taxon>Basidiomycota</taxon>
        <taxon>Agaricomycotina</taxon>
        <taxon>Agaricomycetes</taxon>
        <taxon>Agaricomycetidae</taxon>
        <taxon>Agaricales</taxon>
        <taxon>Agaricineae</taxon>
        <taxon>Psathyrellaceae</taxon>
        <taxon>Coprinopsis</taxon>
    </lineage>
</organism>
<dbReference type="HOGENOM" id="CLU_015091_2_1_1"/>
<feature type="transmembrane region" description="Helical" evidence="2">
    <location>
        <begin position="485"/>
        <end position="515"/>
    </location>
</feature>
<sequence>MTFASSSTKVCVRCASPIAGPSSKAEQRRSMLVASPSGTLVNEEPIPSKLPQEDEQLSRGPPKPSPVQRQIVNLEMCNKIEKLVPVATKEEYERYSRGITYERGYHPCIIPSLTTSFDGPCNPPDWTTHVHPEGSRYFVKKTQLPAPPHVPLFTVVTEARVDEAEDLEYIEYYNSKITAFIVTNEVNLPPNTFLVLERRTSGNCGYYFVDHGNQCLFWLDSFDFTHLVDQVRIRHTASLVGLQMRSHYWYHNELFPHLYTLTEEDLDVIEDMLAHAIGDVATSNTSTINYDIETLKLMHSSVQQFRYKGKETRSRSPGAACFIFRMYSSLYSERFICLHGEKGARLESNQSIYGVWRRSWFLKILATVMAFGPSMHFRRLKAVTVDSIVSKHAWSKCRSKLLEEWRDVILYATVVLTANVSFLTIQSVDDEGVELGHRTHAQRASDFSIVMSMGTIIFGLFLLIQHRESMNMRFIANRSASRLGLETLAVLYSLPYAMLMWSMISFFVSFCILWYKSNDRTVMIIVSVTCGVVVLLLLWGISASFEKHPYWSFASFFSREKPKTPWKTPSVLDIAIDSPTVVKDEERIEEKVGRQKAPQRADSTASVETTASQLQGER</sequence>
<evidence type="ECO:0000313" key="3">
    <source>
        <dbReference type="EMBL" id="EAU89455.2"/>
    </source>
</evidence>
<keyword evidence="2" id="KW-1133">Transmembrane helix</keyword>
<keyword evidence="2" id="KW-0472">Membrane</keyword>
<dbReference type="eggNOG" id="ENOG502SKZI">
    <property type="taxonomic scope" value="Eukaryota"/>
</dbReference>
<name>A8NC77_COPC7</name>
<dbReference type="Proteomes" id="UP000001861">
    <property type="component" value="Unassembled WGS sequence"/>
</dbReference>
<dbReference type="InParanoid" id="A8NC77"/>
<dbReference type="AlphaFoldDB" id="A8NC77"/>
<dbReference type="VEuPathDB" id="FungiDB:CC1G_07681"/>
<keyword evidence="4" id="KW-1185">Reference proteome</keyword>
<dbReference type="GeneID" id="6008906"/>
<evidence type="ECO:0000313" key="4">
    <source>
        <dbReference type="Proteomes" id="UP000001861"/>
    </source>
</evidence>
<dbReference type="EMBL" id="AACS02000009">
    <property type="protein sequence ID" value="EAU89455.2"/>
    <property type="molecule type" value="Genomic_DNA"/>
</dbReference>
<evidence type="ECO:0000256" key="1">
    <source>
        <dbReference type="SAM" id="MobiDB-lite"/>
    </source>
</evidence>
<feature type="transmembrane region" description="Helical" evidence="2">
    <location>
        <begin position="521"/>
        <end position="541"/>
    </location>
</feature>
<dbReference type="OMA" id="SHIGHEI"/>
<keyword evidence="2" id="KW-0812">Transmembrane</keyword>
<reference evidence="3 4" key="1">
    <citation type="journal article" date="2010" name="Proc. Natl. Acad. Sci. U.S.A.">
        <title>Insights into evolution of multicellular fungi from the assembled chromosomes of the mushroom Coprinopsis cinerea (Coprinus cinereus).</title>
        <authorList>
            <person name="Stajich J.E."/>
            <person name="Wilke S.K."/>
            <person name="Ahren D."/>
            <person name="Au C.H."/>
            <person name="Birren B.W."/>
            <person name="Borodovsky M."/>
            <person name="Burns C."/>
            <person name="Canback B."/>
            <person name="Casselton L.A."/>
            <person name="Cheng C.K."/>
            <person name="Deng J."/>
            <person name="Dietrich F.S."/>
            <person name="Fargo D.C."/>
            <person name="Farman M.L."/>
            <person name="Gathman A.C."/>
            <person name="Goldberg J."/>
            <person name="Guigo R."/>
            <person name="Hoegger P.J."/>
            <person name="Hooker J.B."/>
            <person name="Huggins A."/>
            <person name="James T.Y."/>
            <person name="Kamada T."/>
            <person name="Kilaru S."/>
            <person name="Kodira C."/>
            <person name="Kues U."/>
            <person name="Kupfer D."/>
            <person name="Kwan H.S."/>
            <person name="Lomsadze A."/>
            <person name="Li W."/>
            <person name="Lilly W.W."/>
            <person name="Ma L.J."/>
            <person name="Mackey A.J."/>
            <person name="Manning G."/>
            <person name="Martin F."/>
            <person name="Muraguchi H."/>
            <person name="Natvig D.O."/>
            <person name="Palmerini H."/>
            <person name="Ramesh M.A."/>
            <person name="Rehmeyer C.J."/>
            <person name="Roe B.A."/>
            <person name="Shenoy N."/>
            <person name="Stanke M."/>
            <person name="Ter-Hovhannisyan V."/>
            <person name="Tunlid A."/>
            <person name="Velagapudi R."/>
            <person name="Vision T.J."/>
            <person name="Zeng Q."/>
            <person name="Zolan M.E."/>
            <person name="Pukkila P.J."/>
        </authorList>
    </citation>
    <scope>NUCLEOTIDE SEQUENCE [LARGE SCALE GENOMIC DNA]</scope>
    <source>
        <strain evidence="4">Okayama-7 / 130 / ATCC MYA-4618 / FGSC 9003</strain>
    </source>
</reference>
<evidence type="ECO:0000256" key="2">
    <source>
        <dbReference type="SAM" id="Phobius"/>
    </source>
</evidence>
<feature type="transmembrane region" description="Helical" evidence="2">
    <location>
        <begin position="447"/>
        <end position="464"/>
    </location>
</feature>
<comment type="caution">
    <text evidence="3">The sequence shown here is derived from an EMBL/GenBank/DDBJ whole genome shotgun (WGS) entry which is preliminary data.</text>
</comment>
<accession>A8NC77</accession>
<gene>
    <name evidence="3" type="ORF">CC1G_07681</name>
</gene>
<evidence type="ECO:0008006" key="5">
    <source>
        <dbReference type="Google" id="ProtNLM"/>
    </source>
</evidence>
<protein>
    <recommendedName>
        <fullName evidence="5">WW domain-containing protein</fullName>
    </recommendedName>
</protein>
<feature type="region of interest" description="Disordered" evidence="1">
    <location>
        <begin position="585"/>
        <end position="618"/>
    </location>
</feature>
<dbReference type="RefSeq" id="XP_001832421.2">
    <property type="nucleotide sequence ID" value="XM_001832369.2"/>
</dbReference>
<dbReference type="KEGG" id="cci:CC1G_07681"/>
<feature type="region of interest" description="Disordered" evidence="1">
    <location>
        <begin position="19"/>
        <end position="67"/>
    </location>
</feature>
<proteinExistence type="predicted"/>
<feature type="compositionally biased region" description="Polar residues" evidence="1">
    <location>
        <begin position="601"/>
        <end position="618"/>
    </location>
</feature>
<dbReference type="OrthoDB" id="2657661at2759"/>